<reference evidence="1 2" key="1">
    <citation type="submission" date="2021-02" db="EMBL/GenBank/DDBJ databases">
        <title>Bacillus sp. RD4P76, an endophyte from a halophyte.</title>
        <authorList>
            <person name="Sun J.-Q."/>
        </authorList>
    </citation>
    <scope>NUCLEOTIDE SEQUENCE [LARGE SCALE GENOMIC DNA]</scope>
    <source>
        <strain evidence="1 2">RD4P76</strain>
    </source>
</reference>
<comment type="caution">
    <text evidence="1">The sequence shown here is derived from an EMBL/GenBank/DDBJ whole genome shotgun (WGS) entry which is preliminary data.</text>
</comment>
<protein>
    <submittedName>
        <fullName evidence="1">Uncharacterized protein</fullName>
    </submittedName>
</protein>
<organism evidence="1 2">
    <name type="scientific">Bacillus suaedaesalsae</name>
    <dbReference type="NCBI Taxonomy" id="2810349"/>
    <lineage>
        <taxon>Bacteria</taxon>
        <taxon>Bacillati</taxon>
        <taxon>Bacillota</taxon>
        <taxon>Bacilli</taxon>
        <taxon>Bacillales</taxon>
        <taxon>Bacillaceae</taxon>
        <taxon>Bacillus</taxon>
    </lineage>
</organism>
<dbReference type="RefSeq" id="WP_204204556.1">
    <property type="nucleotide sequence ID" value="NZ_JAFELM010000040.1"/>
</dbReference>
<proteinExistence type="predicted"/>
<dbReference type="EMBL" id="JAFELM010000040">
    <property type="protein sequence ID" value="MBM6619196.1"/>
    <property type="molecule type" value="Genomic_DNA"/>
</dbReference>
<dbReference type="Proteomes" id="UP001518925">
    <property type="component" value="Unassembled WGS sequence"/>
</dbReference>
<evidence type="ECO:0000313" key="1">
    <source>
        <dbReference type="EMBL" id="MBM6619196.1"/>
    </source>
</evidence>
<accession>A0ABS2DNQ3</accession>
<sequence>MLGIGVEILRERSHSFSYNVEKNRIEFFNIGLGDEFKLVTDLLGNPKNSTKLKTKEKHSFYLLDHSTFSSIAATISTKKDTIISIKYEYQLDDERRVIQKGLQQFTGEVYRLNEDPDNDAFVFRCTNGIDLVETYLFSSEIETRVQYVLQQNNNEIKLNKLLDSKFTLSSMDTYLQTP</sequence>
<keyword evidence="2" id="KW-1185">Reference proteome</keyword>
<evidence type="ECO:0000313" key="2">
    <source>
        <dbReference type="Proteomes" id="UP001518925"/>
    </source>
</evidence>
<name>A0ABS2DNQ3_9BACI</name>
<gene>
    <name evidence="1" type="ORF">JR050_16150</name>
</gene>